<dbReference type="PANTHER" id="PTHR48027">
    <property type="entry name" value="HETEROGENEOUS NUCLEAR RIBONUCLEOPROTEIN 87F-RELATED"/>
    <property type="match status" value="1"/>
</dbReference>
<dbReference type="AlphaFoldDB" id="A0A8K0WB82"/>
<dbReference type="SUPFAM" id="SSF54928">
    <property type="entry name" value="RNA-binding domain, RBD"/>
    <property type="match status" value="1"/>
</dbReference>
<keyword evidence="1 2" id="KW-0694">RNA-binding</keyword>
<feature type="non-terminal residue" evidence="5">
    <location>
        <position position="1"/>
    </location>
</feature>
<accession>A0A8K0WB82</accession>
<organism evidence="5 6">
    <name type="scientific">Fusarium tricinctum</name>
    <dbReference type="NCBI Taxonomy" id="61284"/>
    <lineage>
        <taxon>Eukaryota</taxon>
        <taxon>Fungi</taxon>
        <taxon>Dikarya</taxon>
        <taxon>Ascomycota</taxon>
        <taxon>Pezizomycotina</taxon>
        <taxon>Sordariomycetes</taxon>
        <taxon>Hypocreomycetidae</taxon>
        <taxon>Hypocreales</taxon>
        <taxon>Nectriaceae</taxon>
        <taxon>Fusarium</taxon>
        <taxon>Fusarium tricinctum species complex</taxon>
    </lineage>
</organism>
<evidence type="ECO:0000256" key="2">
    <source>
        <dbReference type="PROSITE-ProRule" id="PRU00176"/>
    </source>
</evidence>
<dbReference type="PROSITE" id="PS50102">
    <property type="entry name" value="RRM"/>
    <property type="match status" value="1"/>
</dbReference>
<dbReference type="Proteomes" id="UP000813427">
    <property type="component" value="Unassembled WGS sequence"/>
</dbReference>
<feature type="domain" description="RRM" evidence="4">
    <location>
        <begin position="1"/>
        <end position="73"/>
    </location>
</feature>
<name>A0A8K0WB82_9HYPO</name>
<evidence type="ECO:0000259" key="4">
    <source>
        <dbReference type="PROSITE" id="PS50102"/>
    </source>
</evidence>
<evidence type="ECO:0000256" key="1">
    <source>
        <dbReference type="ARBA" id="ARBA00022884"/>
    </source>
</evidence>
<dbReference type="InterPro" id="IPR052462">
    <property type="entry name" value="SLIRP/GR-RBP-like"/>
</dbReference>
<dbReference type="InterPro" id="IPR012677">
    <property type="entry name" value="Nucleotide-bd_a/b_plait_sf"/>
</dbReference>
<dbReference type="EMBL" id="JAGPXF010000004">
    <property type="protein sequence ID" value="KAH7245107.1"/>
    <property type="molecule type" value="Genomic_DNA"/>
</dbReference>
<reference evidence="5" key="1">
    <citation type="journal article" date="2021" name="Nat. Commun.">
        <title>Genetic determinants of endophytism in the Arabidopsis root mycobiome.</title>
        <authorList>
            <person name="Mesny F."/>
            <person name="Miyauchi S."/>
            <person name="Thiergart T."/>
            <person name="Pickel B."/>
            <person name="Atanasova L."/>
            <person name="Karlsson M."/>
            <person name="Huettel B."/>
            <person name="Barry K.W."/>
            <person name="Haridas S."/>
            <person name="Chen C."/>
            <person name="Bauer D."/>
            <person name="Andreopoulos W."/>
            <person name="Pangilinan J."/>
            <person name="LaButti K."/>
            <person name="Riley R."/>
            <person name="Lipzen A."/>
            <person name="Clum A."/>
            <person name="Drula E."/>
            <person name="Henrissat B."/>
            <person name="Kohler A."/>
            <person name="Grigoriev I.V."/>
            <person name="Martin F.M."/>
            <person name="Hacquard S."/>
        </authorList>
    </citation>
    <scope>NUCLEOTIDE SEQUENCE</scope>
    <source>
        <strain evidence="5">MPI-SDFR-AT-0068</strain>
    </source>
</reference>
<feature type="region of interest" description="Disordered" evidence="3">
    <location>
        <begin position="71"/>
        <end position="90"/>
    </location>
</feature>
<gene>
    <name evidence="5" type="ORF">BKA59DRAFT_359408</name>
</gene>
<sequence>NLSWNTSDETLREAFSQFGQVTDSIIMRDRETGRARGFGFVTFSTEDEANAAVEGLNEQELDGRRIRVNVANARPSGGSGGYGGGRGGGY</sequence>
<dbReference type="InterPro" id="IPR048289">
    <property type="entry name" value="RRM2_NsCP33-like"/>
</dbReference>
<evidence type="ECO:0000313" key="6">
    <source>
        <dbReference type="Proteomes" id="UP000813427"/>
    </source>
</evidence>
<dbReference type="SMART" id="SM00360">
    <property type="entry name" value="RRM"/>
    <property type="match status" value="1"/>
</dbReference>
<dbReference type="InterPro" id="IPR000504">
    <property type="entry name" value="RRM_dom"/>
</dbReference>
<feature type="compositionally biased region" description="Gly residues" evidence="3">
    <location>
        <begin position="77"/>
        <end position="90"/>
    </location>
</feature>
<keyword evidence="6" id="KW-1185">Reference proteome</keyword>
<dbReference type="Gene3D" id="3.30.70.330">
    <property type="match status" value="1"/>
</dbReference>
<feature type="non-terminal residue" evidence="5">
    <location>
        <position position="90"/>
    </location>
</feature>
<dbReference type="CDD" id="cd21608">
    <property type="entry name" value="RRM2_NsCP33_like"/>
    <property type="match status" value="1"/>
</dbReference>
<dbReference type="GO" id="GO:0003723">
    <property type="term" value="F:RNA binding"/>
    <property type="evidence" value="ECO:0007669"/>
    <property type="project" value="UniProtKB-UniRule"/>
</dbReference>
<evidence type="ECO:0000313" key="5">
    <source>
        <dbReference type="EMBL" id="KAH7245107.1"/>
    </source>
</evidence>
<proteinExistence type="predicted"/>
<dbReference type="InterPro" id="IPR035979">
    <property type="entry name" value="RBD_domain_sf"/>
</dbReference>
<protein>
    <recommendedName>
        <fullName evidence="4">RRM domain-containing protein</fullName>
    </recommendedName>
</protein>
<dbReference type="OrthoDB" id="439808at2759"/>
<evidence type="ECO:0000256" key="3">
    <source>
        <dbReference type="SAM" id="MobiDB-lite"/>
    </source>
</evidence>
<comment type="caution">
    <text evidence="5">The sequence shown here is derived from an EMBL/GenBank/DDBJ whole genome shotgun (WGS) entry which is preliminary data.</text>
</comment>
<dbReference type="Pfam" id="PF00076">
    <property type="entry name" value="RRM_1"/>
    <property type="match status" value="1"/>
</dbReference>